<evidence type="ECO:0000256" key="1">
    <source>
        <dbReference type="SAM" id="MobiDB-lite"/>
    </source>
</evidence>
<reference evidence="2 3" key="1">
    <citation type="submission" date="2017-06" db="EMBL/GenBank/DDBJ databases">
        <title>Ant-infecting Ophiocordyceps genomes reveal a high diversity of potential behavioral manipulation genes and a possible major role for enterotoxins.</title>
        <authorList>
            <person name="De Bekker C."/>
            <person name="Evans H.C."/>
            <person name="Brachmann A."/>
            <person name="Hughes D.P."/>
        </authorList>
    </citation>
    <scope>NUCLEOTIDE SEQUENCE [LARGE SCALE GENOMIC DNA]</scope>
    <source>
        <strain evidence="2 3">1348a</strain>
    </source>
</reference>
<protein>
    <submittedName>
        <fullName evidence="2">Uncharacterized protein</fullName>
    </submittedName>
</protein>
<dbReference type="AlphaFoldDB" id="A0A2C5ZQ72"/>
<sequence length="130" mass="14094">MARLKRLNPSSPSESLRCRARPRLPPRGNGIKPGALSWVPSPRPCCTLRQPSARVPRRPPSAPVMPDTGLKIASFSLSGPWHGRYKQRPPALGTGAQVCISPVAHPMMLVGAEARRKRQSMGFSLRLGGL</sequence>
<feature type="region of interest" description="Disordered" evidence="1">
    <location>
        <begin position="1"/>
        <end position="36"/>
    </location>
</feature>
<proteinExistence type="predicted"/>
<dbReference type="EMBL" id="NJEU01000085">
    <property type="protein sequence ID" value="PHH81982.1"/>
    <property type="molecule type" value="Genomic_DNA"/>
</dbReference>
<organism evidence="2 3">
    <name type="scientific">Ophiocordyceps australis</name>
    <dbReference type="NCBI Taxonomy" id="1399860"/>
    <lineage>
        <taxon>Eukaryota</taxon>
        <taxon>Fungi</taxon>
        <taxon>Dikarya</taxon>
        <taxon>Ascomycota</taxon>
        <taxon>Pezizomycotina</taxon>
        <taxon>Sordariomycetes</taxon>
        <taxon>Hypocreomycetidae</taxon>
        <taxon>Hypocreales</taxon>
        <taxon>Ophiocordycipitaceae</taxon>
        <taxon>Ophiocordyceps</taxon>
    </lineage>
</organism>
<dbReference type="Proteomes" id="UP000224854">
    <property type="component" value="Unassembled WGS sequence"/>
</dbReference>
<evidence type="ECO:0000313" key="3">
    <source>
        <dbReference type="Proteomes" id="UP000224854"/>
    </source>
</evidence>
<evidence type="ECO:0000313" key="2">
    <source>
        <dbReference type="EMBL" id="PHH81982.1"/>
    </source>
</evidence>
<accession>A0A2C5ZQ72</accession>
<name>A0A2C5ZQ72_9HYPO</name>
<keyword evidence="3" id="KW-1185">Reference proteome</keyword>
<gene>
    <name evidence="2" type="ORF">CDD82_7367</name>
</gene>
<comment type="caution">
    <text evidence="2">The sequence shown here is derived from an EMBL/GenBank/DDBJ whole genome shotgun (WGS) entry which is preliminary data.</text>
</comment>